<dbReference type="RefSeq" id="WP_087470007.1">
    <property type="nucleotide sequence ID" value="NZ_CP021383.1"/>
</dbReference>
<organism evidence="1 2">
    <name type="scientific">Cellulosimicrobium cellulans</name>
    <name type="common">Arthrobacter luteus</name>
    <dbReference type="NCBI Taxonomy" id="1710"/>
    <lineage>
        <taxon>Bacteria</taxon>
        <taxon>Bacillati</taxon>
        <taxon>Actinomycetota</taxon>
        <taxon>Actinomycetes</taxon>
        <taxon>Micrococcales</taxon>
        <taxon>Promicromonosporaceae</taxon>
        <taxon>Cellulosimicrobium</taxon>
    </lineage>
</organism>
<evidence type="ECO:0000313" key="2">
    <source>
        <dbReference type="Proteomes" id="UP000196228"/>
    </source>
</evidence>
<dbReference type="AlphaFoldDB" id="A0A1Y0HS50"/>
<dbReference type="OrthoDB" id="581789at2"/>
<proteinExistence type="predicted"/>
<accession>A0A1Y0HS50</accession>
<gene>
    <name evidence="1" type="ORF">CBR64_05055</name>
</gene>
<name>A0A1Y0HS50_CELCE</name>
<dbReference type="KEGG" id="cceu:CBR64_05055"/>
<dbReference type="EMBL" id="CP021383">
    <property type="protein sequence ID" value="ARU50951.1"/>
    <property type="molecule type" value="Genomic_DNA"/>
</dbReference>
<sequence>MTTLRIEPVLEVLGDTELDLWPVVGRDGFWYQALHGDLTDREVGTAVHQILRWFFTDDEGDPASTVEEYLARALAPHDPDDAQPLAMGGLQFTDTVTGSTILPGCCCSIDERSELVDVLGGRAATCWFGHDPDVVLTVRDGLVEVVQDAQDLSRPVLRFPLDQVRAALARAEEDLDRFCDLVATWAAEHTPAHAEALPAGVARALSAGSHRSIDEAKARTDTSAGRAGS</sequence>
<dbReference type="Proteomes" id="UP000196228">
    <property type="component" value="Chromosome"/>
</dbReference>
<reference evidence="1 2" key="1">
    <citation type="submission" date="2017-05" db="EMBL/GenBank/DDBJ databases">
        <authorList>
            <person name="Song R."/>
            <person name="Chenine A.L."/>
            <person name="Ruprecht R.M."/>
        </authorList>
    </citation>
    <scope>NUCLEOTIDE SEQUENCE [LARGE SCALE GENOMIC DNA]</scope>
    <source>
        <strain evidence="1 2">PSBB019</strain>
    </source>
</reference>
<protein>
    <submittedName>
        <fullName evidence="1">Uncharacterized protein</fullName>
    </submittedName>
</protein>
<evidence type="ECO:0000313" key="1">
    <source>
        <dbReference type="EMBL" id="ARU50951.1"/>
    </source>
</evidence>